<feature type="region of interest" description="Disordered" evidence="5">
    <location>
        <begin position="120"/>
        <end position="152"/>
    </location>
</feature>
<evidence type="ECO:0000313" key="8">
    <source>
        <dbReference type="Proteomes" id="UP000225706"/>
    </source>
</evidence>
<evidence type="ECO:0000256" key="4">
    <source>
        <dbReference type="PROSITE-ProRule" id="PRU00175"/>
    </source>
</evidence>
<dbReference type="STRING" id="50429.A0A2B4T181"/>
<sequence length="671" mass="75500">MTAELATCCNVVFEEDDHQEYLLYSGQSITLPPLIHPNAWKLQGTPIQFCATSLSSPALQGFEERFQTITVMELYSGKSVDELRLEDYKLVRKRKTKRVTKPFKSSASQYSRGVTSHCWSNSRVETNDPSPMITDSSTNDAQEQPSQSSYYSTAQPLAVPSDVSHQSAEESEQVPIVTVSIGKYLMPSLLGSIIKCMQIQNCLHKLVLLELGRKTARSAGHSDTGSYRPETSHTESLEENHEGDSRDLLCELKDPLVGLMRSAEIQRSFFQRLITLNSMSTDVSAGPSNNTSSPESSQVKMPTIRANLEEIALKTRMLCYYARNPFTSYQVKAMTSKDVLQCLCQVDGPLSSQVVNGRARGQRKLPHGHGSLKAVTGRLLYRGDWCRGMRHGKGEGFILAVPPESDSPAINEDGFYTGGWKNNMRHGHGKMTFISGAIYEGLWQYDKMSGYGTLKLPNGTIQEGIWKDGSLDGIALFTWPHGVTEYREYKHGQVFVGQLSRGQIDKETASKFSQMSYIRSQLSSLVESVTKLKDAKLDLKSQLDILRTAQAVLERNYKLEPTLSEVRQSFEIQRGKVSDEVRIEFEQKFKDAEESHMKNNERISQLERELEQSRGSELCQICFERQRNCVIMPCTHLLYCRICVTEHKRKGDSRCPTCRGPICGELEVTRI</sequence>
<dbReference type="Gene3D" id="2.20.110.10">
    <property type="entry name" value="Histone H3 K4-specific methyltransferase SET7/9 N-terminal domain"/>
    <property type="match status" value="1"/>
</dbReference>
<dbReference type="OrthoDB" id="270720at2759"/>
<dbReference type="InterPro" id="IPR003409">
    <property type="entry name" value="MORN"/>
</dbReference>
<accession>A0A2B4T181</accession>
<dbReference type="EMBL" id="LSMT01000003">
    <property type="protein sequence ID" value="PFX34542.1"/>
    <property type="molecule type" value="Genomic_DNA"/>
</dbReference>
<dbReference type="SMART" id="SM00698">
    <property type="entry name" value="MORN"/>
    <property type="match status" value="3"/>
</dbReference>
<evidence type="ECO:0000256" key="3">
    <source>
        <dbReference type="ARBA" id="ARBA00022833"/>
    </source>
</evidence>
<dbReference type="InterPro" id="IPR001841">
    <property type="entry name" value="Znf_RING"/>
</dbReference>
<evidence type="ECO:0000256" key="2">
    <source>
        <dbReference type="ARBA" id="ARBA00022771"/>
    </source>
</evidence>
<dbReference type="PROSITE" id="PS50089">
    <property type="entry name" value="ZF_RING_2"/>
    <property type="match status" value="1"/>
</dbReference>
<organism evidence="7 8">
    <name type="scientific">Stylophora pistillata</name>
    <name type="common">Smooth cauliflower coral</name>
    <dbReference type="NCBI Taxonomy" id="50429"/>
    <lineage>
        <taxon>Eukaryota</taxon>
        <taxon>Metazoa</taxon>
        <taxon>Cnidaria</taxon>
        <taxon>Anthozoa</taxon>
        <taxon>Hexacorallia</taxon>
        <taxon>Scleractinia</taxon>
        <taxon>Astrocoeniina</taxon>
        <taxon>Pocilloporidae</taxon>
        <taxon>Stylophora</taxon>
    </lineage>
</organism>
<dbReference type="Pfam" id="PF13920">
    <property type="entry name" value="zf-C3HC4_3"/>
    <property type="match status" value="1"/>
</dbReference>
<evidence type="ECO:0000259" key="6">
    <source>
        <dbReference type="PROSITE" id="PS50089"/>
    </source>
</evidence>
<feature type="compositionally biased region" description="Basic and acidic residues" evidence="5">
    <location>
        <begin position="230"/>
        <end position="245"/>
    </location>
</feature>
<dbReference type="PANTHER" id="PTHR43215">
    <property type="entry name" value="RADIAL SPOKE HEAD 1 HOMOLOG"/>
    <property type="match status" value="1"/>
</dbReference>
<dbReference type="PANTHER" id="PTHR43215:SF14">
    <property type="entry name" value="RADIAL SPOKE HEAD 1 HOMOLOG"/>
    <property type="match status" value="1"/>
</dbReference>
<keyword evidence="2 4" id="KW-0479">Metal-binding</keyword>
<proteinExistence type="predicted"/>
<dbReference type="Pfam" id="PF21240">
    <property type="entry name" value="Nup98_GLEBS"/>
    <property type="match status" value="1"/>
</dbReference>
<dbReference type="AlphaFoldDB" id="A0A2B4T181"/>
<comment type="caution">
    <text evidence="7">The sequence shown here is derived from an EMBL/GenBank/DDBJ whole genome shotgun (WGS) entry which is preliminary data.</text>
</comment>
<feature type="region of interest" description="Disordered" evidence="5">
    <location>
        <begin position="281"/>
        <end position="300"/>
    </location>
</feature>
<keyword evidence="3" id="KW-0862">Zinc</keyword>
<dbReference type="SMART" id="SM00184">
    <property type="entry name" value="RING"/>
    <property type="match status" value="1"/>
</dbReference>
<gene>
    <name evidence="7" type="primary">rsph10b</name>
    <name evidence="7" type="ORF">AWC38_SpisGene491</name>
</gene>
<keyword evidence="2 4" id="KW-0863">Zinc-finger</keyword>
<dbReference type="GO" id="GO:0005829">
    <property type="term" value="C:cytosol"/>
    <property type="evidence" value="ECO:0007669"/>
    <property type="project" value="TreeGrafter"/>
</dbReference>
<protein>
    <submittedName>
        <fullName evidence="7">Radial spoke head 10-like B</fullName>
    </submittedName>
</protein>
<dbReference type="InterPro" id="IPR013083">
    <property type="entry name" value="Znf_RING/FYVE/PHD"/>
</dbReference>
<evidence type="ECO:0000256" key="1">
    <source>
        <dbReference type="ARBA" id="ARBA00022737"/>
    </source>
</evidence>
<evidence type="ECO:0000313" key="7">
    <source>
        <dbReference type="EMBL" id="PFX34542.1"/>
    </source>
</evidence>
<name>A0A2B4T181_STYPI</name>
<dbReference type="Gene3D" id="3.30.40.10">
    <property type="entry name" value="Zinc/RING finger domain, C3HC4 (zinc finger)"/>
    <property type="match status" value="1"/>
</dbReference>
<dbReference type="SUPFAM" id="SSF82185">
    <property type="entry name" value="Histone H3 K4-specific methyltransferase SET7/9 N-terminal domain"/>
    <property type="match status" value="1"/>
</dbReference>
<evidence type="ECO:0000256" key="5">
    <source>
        <dbReference type="SAM" id="MobiDB-lite"/>
    </source>
</evidence>
<dbReference type="SUPFAM" id="SSF57850">
    <property type="entry name" value="RING/U-box"/>
    <property type="match status" value="1"/>
</dbReference>
<keyword evidence="1" id="KW-0677">Repeat</keyword>
<feature type="region of interest" description="Disordered" evidence="5">
    <location>
        <begin position="217"/>
        <end position="245"/>
    </location>
</feature>
<dbReference type="Pfam" id="PF02493">
    <property type="entry name" value="MORN"/>
    <property type="match status" value="4"/>
</dbReference>
<reference evidence="8" key="1">
    <citation type="journal article" date="2017" name="bioRxiv">
        <title>Comparative analysis of the genomes of Stylophora pistillata and Acropora digitifera provides evidence for extensive differences between species of corals.</title>
        <authorList>
            <person name="Voolstra C.R."/>
            <person name="Li Y."/>
            <person name="Liew Y.J."/>
            <person name="Baumgarten S."/>
            <person name="Zoccola D."/>
            <person name="Flot J.-F."/>
            <person name="Tambutte S."/>
            <person name="Allemand D."/>
            <person name="Aranda M."/>
        </authorList>
    </citation>
    <scope>NUCLEOTIDE SEQUENCE [LARGE SCALE GENOMIC DNA]</scope>
</reference>
<dbReference type="GO" id="GO:0008270">
    <property type="term" value="F:zinc ion binding"/>
    <property type="evidence" value="ECO:0007669"/>
    <property type="project" value="UniProtKB-KW"/>
</dbReference>
<feature type="domain" description="RING-type" evidence="6">
    <location>
        <begin position="619"/>
        <end position="659"/>
    </location>
</feature>
<keyword evidence="8" id="KW-1185">Reference proteome</keyword>
<dbReference type="Gene3D" id="1.10.10.2360">
    <property type="match status" value="1"/>
</dbReference>
<dbReference type="Proteomes" id="UP000225706">
    <property type="component" value="Unassembled WGS sequence"/>
</dbReference>